<evidence type="ECO:0000313" key="1">
    <source>
        <dbReference type="EMBL" id="GFT19926.1"/>
    </source>
</evidence>
<dbReference type="Proteomes" id="UP000887013">
    <property type="component" value="Unassembled WGS sequence"/>
</dbReference>
<reference evidence="1" key="1">
    <citation type="submission" date="2020-08" db="EMBL/GenBank/DDBJ databases">
        <title>Multicomponent nature underlies the extraordinary mechanical properties of spider dragline silk.</title>
        <authorList>
            <person name="Kono N."/>
            <person name="Nakamura H."/>
            <person name="Mori M."/>
            <person name="Yoshida Y."/>
            <person name="Ohtoshi R."/>
            <person name="Malay A.D."/>
            <person name="Moran D.A.P."/>
            <person name="Tomita M."/>
            <person name="Numata K."/>
            <person name="Arakawa K."/>
        </authorList>
    </citation>
    <scope>NUCLEOTIDE SEQUENCE</scope>
</reference>
<name>A0A8X6NK93_NEPPI</name>
<keyword evidence="2" id="KW-1185">Reference proteome</keyword>
<dbReference type="AlphaFoldDB" id="A0A8X6NK93"/>
<evidence type="ECO:0000313" key="2">
    <source>
        <dbReference type="Proteomes" id="UP000887013"/>
    </source>
</evidence>
<accession>A0A8X6NK93</accession>
<proteinExistence type="predicted"/>
<gene>
    <name evidence="1" type="ORF">NPIL_550351</name>
</gene>
<protein>
    <submittedName>
        <fullName evidence="1">Uncharacterized protein</fullName>
    </submittedName>
</protein>
<organism evidence="1 2">
    <name type="scientific">Nephila pilipes</name>
    <name type="common">Giant wood spider</name>
    <name type="synonym">Nephila maculata</name>
    <dbReference type="NCBI Taxonomy" id="299642"/>
    <lineage>
        <taxon>Eukaryota</taxon>
        <taxon>Metazoa</taxon>
        <taxon>Ecdysozoa</taxon>
        <taxon>Arthropoda</taxon>
        <taxon>Chelicerata</taxon>
        <taxon>Arachnida</taxon>
        <taxon>Araneae</taxon>
        <taxon>Araneomorphae</taxon>
        <taxon>Entelegynae</taxon>
        <taxon>Araneoidea</taxon>
        <taxon>Nephilidae</taxon>
        <taxon>Nephila</taxon>
    </lineage>
</organism>
<comment type="caution">
    <text evidence="1">The sequence shown here is derived from an EMBL/GenBank/DDBJ whole genome shotgun (WGS) entry which is preliminary data.</text>
</comment>
<dbReference type="EMBL" id="BMAW01059187">
    <property type="protein sequence ID" value="GFT19926.1"/>
    <property type="molecule type" value="Genomic_DNA"/>
</dbReference>
<sequence>MYGMQEGKGPMKCSTLNKIIQNFEAAGSSCPRRVQSSASSSVALAIESSAFQVDGFCTRGMHSLEVSRHVVSYGKVWKSLRVALKYQLKLLHIHERKAGDRITCQYFEN</sequence>